<evidence type="ECO:0000256" key="7">
    <source>
        <dbReference type="ARBA" id="ARBA00022759"/>
    </source>
</evidence>
<comment type="catalytic activity">
    <reaction evidence="11">
        <text>Endonucleolytic cleavage of RNA, removing 21 and 42 nucleotides, respectively, from the 5'- and 3'-termini of a 5S-rRNA precursor.</text>
        <dbReference type="EC" id="3.1.26.8"/>
    </reaction>
</comment>
<evidence type="ECO:0000313" key="14">
    <source>
        <dbReference type="EMBL" id="ALB28176.1"/>
    </source>
</evidence>
<keyword evidence="8 11" id="KW-0378">Hydrolase</keyword>
<evidence type="ECO:0000259" key="13">
    <source>
        <dbReference type="PROSITE" id="PS50880"/>
    </source>
</evidence>
<keyword evidence="10 11" id="KW-0694">RNA-binding</keyword>
<evidence type="ECO:0000313" key="15">
    <source>
        <dbReference type="Proteomes" id="UP000061546"/>
    </source>
</evidence>
<dbReference type="PANTHER" id="PTHR39156">
    <property type="entry name" value="RIBONUCLEASE M5"/>
    <property type="match status" value="1"/>
</dbReference>
<dbReference type="HAMAP" id="MF_01469">
    <property type="entry name" value="RNase_M5"/>
    <property type="match status" value="1"/>
</dbReference>
<dbReference type="GO" id="GO:0046872">
    <property type="term" value="F:metal ion binding"/>
    <property type="evidence" value="ECO:0007669"/>
    <property type="project" value="UniProtKB-KW"/>
</dbReference>
<dbReference type="Proteomes" id="UP000061546">
    <property type="component" value="Chromosome"/>
</dbReference>
<gene>
    <name evidence="11" type="primary">rnmV</name>
    <name evidence="14" type="ORF">JP39_01590</name>
</gene>
<dbReference type="GO" id="GO:0006364">
    <property type="term" value="P:rRNA processing"/>
    <property type="evidence" value="ECO:0007669"/>
    <property type="project" value="UniProtKB-UniRule"/>
</dbReference>
<dbReference type="SMART" id="SM00493">
    <property type="entry name" value="TOPRIM"/>
    <property type="match status" value="1"/>
</dbReference>
<reference evidence="14 15" key="1">
    <citation type="submission" date="2015-08" db="EMBL/GenBank/DDBJ databases">
        <title>Genomic sequence of Lactobacillus heilongjiangensis DSM 28069, isolated from Chinese traditional pickle.</title>
        <authorList>
            <person name="Jiang X."/>
            <person name="Zheng B."/>
            <person name="Cheng H."/>
        </authorList>
    </citation>
    <scope>NUCLEOTIDE SEQUENCE [LARGE SCALE GENOMIC DNA]</scope>
    <source>
        <strain evidence="14 15">DSM 28069</strain>
    </source>
</reference>
<evidence type="ECO:0000256" key="4">
    <source>
        <dbReference type="ARBA" id="ARBA00022722"/>
    </source>
</evidence>
<organism evidence="14 15">
    <name type="scientific">Companilactobacillus heilongjiangensis</name>
    <dbReference type="NCBI Taxonomy" id="1074467"/>
    <lineage>
        <taxon>Bacteria</taxon>
        <taxon>Bacillati</taxon>
        <taxon>Bacillota</taxon>
        <taxon>Bacilli</taxon>
        <taxon>Lactobacillales</taxon>
        <taxon>Lactobacillaceae</taxon>
        <taxon>Companilactobacillus</taxon>
    </lineage>
</organism>
<dbReference type="RefSeq" id="WP_041499858.1">
    <property type="nucleotide sequence ID" value="NZ_BJDV01000014.1"/>
</dbReference>
<evidence type="ECO:0000256" key="11">
    <source>
        <dbReference type="HAMAP-Rule" id="MF_01469"/>
    </source>
</evidence>
<keyword evidence="1 11" id="KW-0963">Cytoplasm</keyword>
<keyword evidence="9" id="KW-0460">Magnesium</keyword>
<keyword evidence="4 11" id="KW-0540">Nuclease</keyword>
<evidence type="ECO:0000256" key="12">
    <source>
        <dbReference type="NCBIfam" id="TIGR00334"/>
    </source>
</evidence>
<evidence type="ECO:0000256" key="8">
    <source>
        <dbReference type="ARBA" id="ARBA00022801"/>
    </source>
</evidence>
<dbReference type="PANTHER" id="PTHR39156:SF2">
    <property type="entry name" value="DNA PRIMASE (BACTERIAL TYPE) AND SMALL PRIMASE-LIKE PROTEINS"/>
    <property type="match status" value="1"/>
</dbReference>
<keyword evidence="3 11" id="KW-0698">rRNA processing</keyword>
<evidence type="ECO:0000256" key="3">
    <source>
        <dbReference type="ARBA" id="ARBA00022552"/>
    </source>
</evidence>
<sequence>MKKIKEIIVVEGKSDTNRLKDCFGDEGVDTLETTGSALSEETVKRIKIAQAKRGVIIFTDPDFNGNRLRTIIQKAVPDAKQAFLPRNKAVPKHSDGSLGIEHAKDADIKAALAAVYTHTDEKFAEYNHADMVNLGLIGEPDSHQRRLAVGSELKIGYTNAKQFLNRLNMFQVAPADLLAAVKNFDKGSTHDTK</sequence>
<keyword evidence="7 11" id="KW-0255">Endonuclease</keyword>
<keyword evidence="6 11" id="KW-0699">rRNA-binding</keyword>
<evidence type="ECO:0000256" key="2">
    <source>
        <dbReference type="ARBA" id="ARBA00022517"/>
    </source>
</evidence>
<dbReference type="InterPro" id="IPR006171">
    <property type="entry name" value="TOPRIM_dom"/>
</dbReference>
<comment type="subcellular location">
    <subcellularLocation>
        <location evidence="11">Cytoplasm</location>
    </subcellularLocation>
</comment>
<dbReference type="EMBL" id="CP012559">
    <property type="protein sequence ID" value="ALB28176.1"/>
    <property type="molecule type" value="Genomic_DNA"/>
</dbReference>
<dbReference type="STRING" id="1074467.JP39_01590"/>
<dbReference type="Pfam" id="PF13331">
    <property type="entry name" value="DUF4093"/>
    <property type="match status" value="1"/>
</dbReference>
<dbReference type="InterPro" id="IPR034141">
    <property type="entry name" value="TOPRIM_RNase_M5-like"/>
</dbReference>
<protein>
    <recommendedName>
        <fullName evidence="11 12">Ribonuclease M5</fullName>
        <ecNumber evidence="11 12">3.1.26.8</ecNumber>
    </recommendedName>
    <alternativeName>
        <fullName evidence="11">RNase M5</fullName>
    </alternativeName>
    <alternativeName>
        <fullName evidence="11">Ribosomal RNA terminal maturase M5</fullName>
    </alternativeName>
</protein>
<proteinExistence type="inferred from homology"/>
<name>A0A0K2LA56_9LACO</name>
<feature type="domain" description="Toprim" evidence="13">
    <location>
        <begin position="5"/>
        <end position="91"/>
    </location>
</feature>
<dbReference type="EC" id="3.1.26.8" evidence="11 12"/>
<dbReference type="AlphaFoldDB" id="A0A0K2LA56"/>
<dbReference type="GO" id="GO:0043822">
    <property type="term" value="F:ribonuclease M5 activity"/>
    <property type="evidence" value="ECO:0007669"/>
    <property type="project" value="UniProtKB-UniRule"/>
</dbReference>
<dbReference type="OrthoDB" id="9791329at2"/>
<evidence type="ECO:0000256" key="6">
    <source>
        <dbReference type="ARBA" id="ARBA00022730"/>
    </source>
</evidence>
<dbReference type="PROSITE" id="PS50880">
    <property type="entry name" value="TOPRIM"/>
    <property type="match status" value="1"/>
</dbReference>
<dbReference type="KEGG" id="lhi:JP39_01590"/>
<evidence type="ECO:0000256" key="10">
    <source>
        <dbReference type="ARBA" id="ARBA00022884"/>
    </source>
</evidence>
<keyword evidence="15" id="KW-1185">Reference proteome</keyword>
<dbReference type="InterPro" id="IPR025156">
    <property type="entry name" value="RNase_M5_C"/>
</dbReference>
<evidence type="ECO:0000256" key="5">
    <source>
        <dbReference type="ARBA" id="ARBA00022723"/>
    </source>
</evidence>
<keyword evidence="5" id="KW-0479">Metal-binding</keyword>
<dbReference type="Gene3D" id="3.40.1360.10">
    <property type="match status" value="1"/>
</dbReference>
<comment type="similarity">
    <text evidence="11">Belongs to the ribonuclease M5 family.</text>
</comment>
<dbReference type="GO" id="GO:0005737">
    <property type="term" value="C:cytoplasm"/>
    <property type="evidence" value="ECO:0007669"/>
    <property type="project" value="UniProtKB-SubCell"/>
</dbReference>
<dbReference type="Pfam" id="PF01751">
    <property type="entry name" value="Toprim"/>
    <property type="match status" value="1"/>
</dbReference>
<dbReference type="SUPFAM" id="SSF110455">
    <property type="entry name" value="Toprim domain"/>
    <property type="match status" value="1"/>
</dbReference>
<dbReference type="NCBIfam" id="TIGR00334">
    <property type="entry name" value="5S_RNA_mat_M5"/>
    <property type="match status" value="1"/>
</dbReference>
<evidence type="ECO:0000256" key="9">
    <source>
        <dbReference type="ARBA" id="ARBA00022842"/>
    </source>
</evidence>
<dbReference type="GO" id="GO:0019843">
    <property type="term" value="F:rRNA binding"/>
    <property type="evidence" value="ECO:0007669"/>
    <property type="project" value="UniProtKB-KW"/>
</dbReference>
<comment type="function">
    <text evidence="11">Required for correct processing of both the 5' and 3' ends of 5S rRNA precursor. Cleaves both sides of a double-stranded region yielding mature 5S rRNA in one step.</text>
</comment>
<dbReference type="InterPro" id="IPR004466">
    <property type="entry name" value="RNase_M5"/>
</dbReference>
<keyword evidence="2 11" id="KW-0690">Ribosome biogenesis</keyword>
<evidence type="ECO:0000256" key="1">
    <source>
        <dbReference type="ARBA" id="ARBA00022490"/>
    </source>
</evidence>
<dbReference type="CDD" id="cd01027">
    <property type="entry name" value="TOPRIM_RNase_M5_like"/>
    <property type="match status" value="1"/>
</dbReference>
<accession>A0A0K2LA56</accession>